<gene>
    <name evidence="5" type="primary">caiD_2</name>
    <name evidence="5" type="ORF">A3Q41_02822</name>
</gene>
<name>A0A143QLS4_RHOFA</name>
<dbReference type="InterPro" id="IPR029045">
    <property type="entry name" value="ClpP/crotonase-like_dom_sf"/>
</dbReference>
<comment type="catalytic activity">
    <reaction evidence="1">
        <text>3-hydroxy-2-methylpropanoyl-CoA + H2O = 3-hydroxy-2-methylpropanoate + CoA + H(+)</text>
        <dbReference type="Rhea" id="RHEA:20888"/>
        <dbReference type="ChEBI" id="CHEBI:11805"/>
        <dbReference type="ChEBI" id="CHEBI:15377"/>
        <dbReference type="ChEBI" id="CHEBI:15378"/>
        <dbReference type="ChEBI" id="CHEBI:57287"/>
        <dbReference type="ChEBI" id="CHEBI:57340"/>
        <dbReference type="EC" id="3.1.2.4"/>
    </reaction>
</comment>
<dbReference type="NCBIfam" id="NF004127">
    <property type="entry name" value="PRK05617.1"/>
    <property type="match status" value="1"/>
</dbReference>
<dbReference type="AlphaFoldDB" id="A0A143QLS4"/>
<dbReference type="RefSeq" id="WP_048319465.1">
    <property type="nucleotide sequence ID" value="NZ_CP015220.1"/>
</dbReference>
<evidence type="ECO:0000256" key="1">
    <source>
        <dbReference type="ARBA" id="ARBA00001709"/>
    </source>
</evidence>
<protein>
    <recommendedName>
        <fullName evidence="2">3-hydroxyisobutyryl-CoA hydrolase</fullName>
        <ecNumber evidence="2">3.1.2.4</ecNumber>
    </recommendedName>
</protein>
<dbReference type="EC" id="3.1.2.4" evidence="2"/>
<dbReference type="Gene3D" id="3.90.226.10">
    <property type="entry name" value="2-enoyl-CoA Hydratase, Chain A, domain 1"/>
    <property type="match status" value="1"/>
</dbReference>
<dbReference type="Proteomes" id="UP000076038">
    <property type="component" value="Chromosome"/>
</dbReference>
<dbReference type="InterPro" id="IPR032259">
    <property type="entry name" value="HIBYL-CoA-H"/>
</dbReference>
<keyword evidence="3" id="KW-0378">Hydrolase</keyword>
<feature type="domain" description="Enoyl-CoA hydratase/isomerase" evidence="4">
    <location>
        <begin position="12"/>
        <end position="331"/>
    </location>
</feature>
<evidence type="ECO:0000259" key="4">
    <source>
        <dbReference type="Pfam" id="PF16113"/>
    </source>
</evidence>
<dbReference type="PANTHER" id="PTHR43176">
    <property type="entry name" value="3-HYDROXYISOBUTYRYL-COA HYDROLASE-RELATED"/>
    <property type="match status" value="1"/>
</dbReference>
<dbReference type="GO" id="GO:0006574">
    <property type="term" value="P:L-valine catabolic process"/>
    <property type="evidence" value="ECO:0007669"/>
    <property type="project" value="TreeGrafter"/>
</dbReference>
<dbReference type="KEGG" id="rhs:A3Q41_02822"/>
<evidence type="ECO:0000256" key="2">
    <source>
        <dbReference type="ARBA" id="ARBA00011915"/>
    </source>
</evidence>
<dbReference type="InterPro" id="IPR045004">
    <property type="entry name" value="ECH_dom"/>
</dbReference>
<dbReference type="CDD" id="cd06558">
    <property type="entry name" value="crotonase-like"/>
    <property type="match status" value="1"/>
</dbReference>
<dbReference type="GO" id="GO:0016829">
    <property type="term" value="F:lyase activity"/>
    <property type="evidence" value="ECO:0007669"/>
    <property type="project" value="UniProtKB-KW"/>
</dbReference>
<evidence type="ECO:0000256" key="3">
    <source>
        <dbReference type="ARBA" id="ARBA00022801"/>
    </source>
</evidence>
<dbReference type="EMBL" id="CP015220">
    <property type="protein sequence ID" value="AMY24115.1"/>
    <property type="molecule type" value="Genomic_DNA"/>
</dbReference>
<keyword evidence="5" id="KW-0456">Lyase</keyword>
<keyword evidence="6" id="KW-1185">Reference proteome</keyword>
<dbReference type="PANTHER" id="PTHR43176:SF3">
    <property type="entry name" value="3-HYDROXYISOBUTYRYL-COA HYDROLASE, MITOCHONDRIAL"/>
    <property type="match status" value="1"/>
</dbReference>
<reference evidence="6" key="2">
    <citation type="submission" date="2016-04" db="EMBL/GenBank/DDBJ databases">
        <title>Complete Genome and Plasmid Sequences for Rhodococcus fascians D188 and Draft Sequences for Rhodococcus spp. Isolates PBTS 1 and PBTS 2.</title>
        <authorList>
            <person name="Stamer R."/>
            <person name="Vereecke D."/>
            <person name="Zhang Y."/>
            <person name="Schilkey F."/>
            <person name="Devitt N."/>
            <person name="Randall J."/>
        </authorList>
    </citation>
    <scope>NUCLEOTIDE SEQUENCE [LARGE SCALE GENOMIC DNA]</scope>
    <source>
        <strain evidence="6">PBTS2</strain>
    </source>
</reference>
<reference evidence="5 6" key="1">
    <citation type="journal article" date="2016" name="Genome Announc.">
        <title>Complete Genome and Plasmid Sequences for Rhodococcus fascians D188 and Draft Sequences for Rhodococcus Isolates PBTS 1 and PBTS 2.</title>
        <authorList>
            <person name="Stamler R.A."/>
            <person name="Vereecke D."/>
            <person name="Zhang Y."/>
            <person name="Schilkey F."/>
            <person name="Devitt N."/>
            <person name="Randall J.J."/>
        </authorList>
    </citation>
    <scope>NUCLEOTIDE SEQUENCE [LARGE SCALE GENOMIC DNA]</scope>
    <source>
        <strain evidence="5 6">PBTS2</strain>
    </source>
</reference>
<dbReference type="GO" id="GO:0003860">
    <property type="term" value="F:3-hydroxyisobutyryl-CoA hydrolase activity"/>
    <property type="evidence" value="ECO:0007669"/>
    <property type="project" value="UniProtKB-EC"/>
</dbReference>
<accession>A0A143QLS4</accession>
<evidence type="ECO:0000313" key="5">
    <source>
        <dbReference type="EMBL" id="AMY24115.1"/>
    </source>
</evidence>
<dbReference type="PATRIC" id="fig|1653479.3.peg.2851"/>
<dbReference type="OrthoDB" id="9790967at2"/>
<dbReference type="SUPFAM" id="SSF52096">
    <property type="entry name" value="ClpP/crotonase"/>
    <property type="match status" value="1"/>
</dbReference>
<sequence length="332" mass="35574">MAVVEAEVVGGVGHIVLNRPEALNSLNEAMIHGIRAALDAWRDDDTVGSVLVTSSSPRAFCAGGDIKAIRQAVIDGDREAGPRYFSAEYDLDEIIATYPKPYVAVIEAAAFGGGLGISVHGSVRIVTENALLAMPETAIGFVPDVGSSYFLSRLPDHIGRYLALTGTRITGSDAVTLGLATHFCPSESVQALKDDILGGTDLGAALERHTTPPPTTELSFDAKAVATVFEKTSLVDIIDALECDTAWSRTTKTQLATLSPTSLMATDALIERAADSTLRECLDRELRLATWIITEPDFAEGVRAVLVDKDRAPQWKPLVLEMVRPEAFQQLL</sequence>
<dbReference type="Pfam" id="PF16113">
    <property type="entry name" value="ECH_2"/>
    <property type="match status" value="1"/>
</dbReference>
<evidence type="ECO:0000313" key="6">
    <source>
        <dbReference type="Proteomes" id="UP000076038"/>
    </source>
</evidence>
<proteinExistence type="predicted"/>
<organism evidence="5 6">
    <name type="scientific">Rhodococcoides fascians</name>
    <name type="common">Rhodococcus fascians</name>
    <dbReference type="NCBI Taxonomy" id="1828"/>
    <lineage>
        <taxon>Bacteria</taxon>
        <taxon>Bacillati</taxon>
        <taxon>Actinomycetota</taxon>
        <taxon>Actinomycetes</taxon>
        <taxon>Mycobacteriales</taxon>
        <taxon>Nocardiaceae</taxon>
        <taxon>Rhodococcoides</taxon>
    </lineage>
</organism>